<feature type="repeat" description="TPR" evidence="1">
    <location>
        <begin position="107"/>
        <end position="140"/>
    </location>
</feature>
<dbReference type="SMART" id="SM00028">
    <property type="entry name" value="TPR"/>
    <property type="match status" value="3"/>
</dbReference>
<dbReference type="PANTHER" id="PTHR10098">
    <property type="entry name" value="RAPSYN-RELATED"/>
    <property type="match status" value="1"/>
</dbReference>
<organism evidence="5 6">
    <name type="scientific">Aquimarina litoralis</name>
    <dbReference type="NCBI Taxonomy" id="584605"/>
    <lineage>
        <taxon>Bacteria</taxon>
        <taxon>Pseudomonadati</taxon>
        <taxon>Bacteroidota</taxon>
        <taxon>Flavobacteriia</taxon>
        <taxon>Flavobacteriales</taxon>
        <taxon>Flavobacteriaceae</taxon>
        <taxon>Aquimarina</taxon>
    </lineage>
</organism>
<feature type="coiled-coil region" evidence="2">
    <location>
        <begin position="470"/>
        <end position="519"/>
    </location>
</feature>
<keyword evidence="3" id="KW-0812">Transmembrane</keyword>
<dbReference type="RefSeq" id="WP_343913890.1">
    <property type="nucleotide sequence ID" value="NZ_BAAAGE010000004.1"/>
</dbReference>
<dbReference type="Proteomes" id="UP001501758">
    <property type="component" value="Unassembled WGS sequence"/>
</dbReference>
<name>A0ABN1J4Z5_9FLAO</name>
<dbReference type="Gene3D" id="1.25.40.10">
    <property type="entry name" value="Tetratricopeptide repeat domain"/>
    <property type="match status" value="2"/>
</dbReference>
<evidence type="ECO:0000313" key="5">
    <source>
        <dbReference type="EMBL" id="GAA0728914.1"/>
    </source>
</evidence>
<dbReference type="Pfam" id="PF12770">
    <property type="entry name" value="CHAT"/>
    <property type="match status" value="1"/>
</dbReference>
<dbReference type="EMBL" id="BAAAGE010000004">
    <property type="protein sequence ID" value="GAA0728914.1"/>
    <property type="molecule type" value="Genomic_DNA"/>
</dbReference>
<dbReference type="InterPro" id="IPR019734">
    <property type="entry name" value="TPR_rpt"/>
</dbReference>
<dbReference type="PANTHER" id="PTHR10098:SF112">
    <property type="entry name" value="SLR0380 PROTEIN"/>
    <property type="match status" value="1"/>
</dbReference>
<keyword evidence="3" id="KW-0472">Membrane</keyword>
<keyword evidence="2" id="KW-0175">Coiled coil</keyword>
<proteinExistence type="predicted"/>
<evidence type="ECO:0000256" key="1">
    <source>
        <dbReference type="PROSITE-ProRule" id="PRU00339"/>
    </source>
</evidence>
<feature type="transmembrane region" description="Helical" evidence="3">
    <location>
        <begin position="892"/>
        <end position="910"/>
    </location>
</feature>
<accession>A0ABN1J4Z5</accession>
<protein>
    <recommendedName>
        <fullName evidence="4">CHAT domain-containing protein</fullName>
    </recommendedName>
</protein>
<gene>
    <name evidence="5" type="ORF">GCM10009430_38500</name>
</gene>
<reference evidence="5 6" key="1">
    <citation type="journal article" date="2019" name="Int. J. Syst. Evol. Microbiol.">
        <title>The Global Catalogue of Microorganisms (GCM) 10K type strain sequencing project: providing services to taxonomists for standard genome sequencing and annotation.</title>
        <authorList>
            <consortium name="The Broad Institute Genomics Platform"/>
            <consortium name="The Broad Institute Genome Sequencing Center for Infectious Disease"/>
            <person name="Wu L."/>
            <person name="Ma J."/>
        </authorList>
    </citation>
    <scope>NUCLEOTIDE SEQUENCE [LARGE SCALE GENOMIC DNA]</scope>
    <source>
        <strain evidence="5 6">JCM 15974</strain>
    </source>
</reference>
<evidence type="ECO:0000256" key="2">
    <source>
        <dbReference type="SAM" id="Coils"/>
    </source>
</evidence>
<keyword evidence="3" id="KW-1133">Transmembrane helix</keyword>
<feature type="domain" description="CHAT" evidence="4">
    <location>
        <begin position="615"/>
        <end position="880"/>
    </location>
</feature>
<evidence type="ECO:0000256" key="3">
    <source>
        <dbReference type="SAM" id="Phobius"/>
    </source>
</evidence>
<feature type="repeat" description="TPR" evidence="1">
    <location>
        <begin position="276"/>
        <end position="309"/>
    </location>
</feature>
<comment type="caution">
    <text evidence="5">The sequence shown here is derived from an EMBL/GenBank/DDBJ whole genome shotgun (WGS) entry which is preliminary data.</text>
</comment>
<dbReference type="InterPro" id="IPR024983">
    <property type="entry name" value="CHAT_dom"/>
</dbReference>
<keyword evidence="6" id="KW-1185">Reference proteome</keyword>
<dbReference type="InterPro" id="IPR011990">
    <property type="entry name" value="TPR-like_helical_dom_sf"/>
</dbReference>
<dbReference type="SUPFAM" id="SSF48452">
    <property type="entry name" value="TPR-like"/>
    <property type="match status" value="1"/>
</dbReference>
<evidence type="ECO:0000259" key="4">
    <source>
        <dbReference type="Pfam" id="PF12770"/>
    </source>
</evidence>
<keyword evidence="1" id="KW-0802">TPR repeat</keyword>
<dbReference type="PROSITE" id="PS50005">
    <property type="entry name" value="TPR"/>
    <property type="match status" value="2"/>
</dbReference>
<evidence type="ECO:0000313" key="6">
    <source>
        <dbReference type="Proteomes" id="UP001501758"/>
    </source>
</evidence>
<sequence length="920" mass="106582">MKISCYKYFLFLTILLGNINLFFGQQISTTLDSIHRLDGSDNEKMHLYDSLFDHYKEIKNYTQLGSDAYQLTRWLSESQKKDKAIEIGRMSLEARKIADPYDPKLLRASYGLLGGLYTENQNYEAAIELYLKTLEIEAEGLSDEYAYVRLSGLYKKVKDYYKAIEYLNKSFASYDNKTVQRQKVWYHKDMARLLGYIDEKKHFNVIENHLLIADSLNKDQKIEPISDGFLIKTDLARLYLYGAYRDLNKSKLYFQQALKYVEALDKNEMYKESAYQASYHNMGFLYMEMDSLDLAEKFYLKALEYETKFSNKKKYLGLALLEEKRKNYSASQEYFQKTISNALGYDNTKPIDSITPEELKDSKYTDDILSLLFMRTGTYFKELEENKNILTYNSIFNTVEMYNILIDNAIEKAFSFETKLSYKNMESSINIAGLEAAYQLDDLERAFHFMEKNKALLLMQDIGKERMMFSNDVMLTYKEMQSDIKKLQNKEVIAWGASKDSLTVKINNLEEKLISYKDSVEQVYPDRSFRNKVPDILCIEDVKVEQDEMILQYVISEKNVGVPPCGYTMAISNTGKKLFKLNNITLLLNRITKFRNLLSLPFRTAEQVLEYNTLAYELYKQLFPKEIRDELILKKVRIIPDHMLGKIPFEALIIDPELNTYLIEEVEVSYDYSLSFSEKNRNRKRVAEEDFFGIAPVNFEEGLTLLKNSSKEIKVASDFYGGNVLLDKEATKENYVANASKYRILHLATHASAEDLDTILPWVAFYKGKLTYLELGSIKNNADLVILSACNTSLGNFKRGEGTLSLARGFFRSGAKSVIASLWSTNDKAVSVITSDFYENLSKGQTKSEALRNAKLNYLHTRKDAEASPYYWASLILIGDNGVLLPTTSYEWLWYLSISIVFVFFCLYANKKINFKRGEK</sequence>